<keyword evidence="3" id="KW-0804">Transcription</keyword>
<dbReference type="GO" id="GO:0003677">
    <property type="term" value="F:DNA binding"/>
    <property type="evidence" value="ECO:0007669"/>
    <property type="project" value="UniProtKB-KW"/>
</dbReference>
<dbReference type="GO" id="GO:0003700">
    <property type="term" value="F:DNA-binding transcription factor activity"/>
    <property type="evidence" value="ECO:0007669"/>
    <property type="project" value="InterPro"/>
</dbReference>
<keyword evidence="2" id="KW-0238">DNA-binding</keyword>
<dbReference type="PANTHER" id="PTHR33164">
    <property type="entry name" value="TRANSCRIPTIONAL REGULATOR, MARR FAMILY"/>
    <property type="match status" value="1"/>
</dbReference>
<reference evidence="5 7" key="2">
    <citation type="submission" date="2017-10" db="EMBL/GenBank/DDBJ databases">
        <title>Biodiversity and function of Thalassospira species in the particle-attached aromatic-hydrocarbon-degrading consortia from the surface seawater of the China South Sea.</title>
        <authorList>
            <person name="Dong C."/>
            <person name="Liu R."/>
            <person name="Shao Z."/>
        </authorList>
    </citation>
    <scope>NUCLEOTIDE SEQUENCE [LARGE SCALE GENOMIC DNA]</scope>
    <source>
        <strain evidence="5 7">CSC3H3</strain>
    </source>
</reference>
<evidence type="ECO:0000313" key="7">
    <source>
        <dbReference type="Proteomes" id="UP000233458"/>
    </source>
</evidence>
<dbReference type="PANTHER" id="PTHR33164:SF64">
    <property type="entry name" value="TRANSCRIPTIONAL REGULATOR SLYA"/>
    <property type="match status" value="1"/>
</dbReference>
<dbReference type="KEGG" id="thac:CSC3H3_19200"/>
<organism evidence="6 8">
    <name type="scientific">Thalassospira marina</name>
    <dbReference type="NCBI Taxonomy" id="2048283"/>
    <lineage>
        <taxon>Bacteria</taxon>
        <taxon>Pseudomonadati</taxon>
        <taxon>Pseudomonadota</taxon>
        <taxon>Alphaproteobacteria</taxon>
        <taxon>Rhodospirillales</taxon>
        <taxon>Thalassospiraceae</taxon>
        <taxon>Thalassospira</taxon>
    </lineage>
</organism>
<dbReference type="InterPro" id="IPR036388">
    <property type="entry name" value="WH-like_DNA-bd_sf"/>
</dbReference>
<accession>A0A2N3KVV5</accession>
<dbReference type="Gene3D" id="1.10.10.10">
    <property type="entry name" value="Winged helix-like DNA-binding domain superfamily/Winged helix DNA-binding domain"/>
    <property type="match status" value="1"/>
</dbReference>
<dbReference type="Pfam" id="PF12802">
    <property type="entry name" value="MarR_2"/>
    <property type="match status" value="1"/>
</dbReference>
<evidence type="ECO:0000313" key="6">
    <source>
        <dbReference type="EMBL" id="PKR54616.1"/>
    </source>
</evidence>
<keyword evidence="1" id="KW-0805">Transcription regulation</keyword>
<dbReference type="PRINTS" id="PR00598">
    <property type="entry name" value="HTHMARR"/>
</dbReference>
<keyword evidence="7" id="KW-1185">Reference proteome</keyword>
<reference evidence="6 8" key="1">
    <citation type="submission" date="2017-09" db="EMBL/GenBank/DDBJ databases">
        <title>Biodiversity and function of Thalassospira species in the particle-attached aromatic-hydrocarbon-degrading consortia from the surface seawater of the South China Sea.</title>
        <authorList>
            <person name="Dong C."/>
            <person name="Liu R."/>
            <person name="Shao Z."/>
        </authorList>
    </citation>
    <scope>NUCLEOTIDE SEQUENCE [LARGE SCALE GENOMIC DNA]</scope>
    <source>
        <strain evidence="6 8">CSC1P2</strain>
    </source>
</reference>
<sequence length="147" mass="16270">MSQNPPKSAFGPMLAQAARQWRRSVDQGLQPFGLTEATWLPLVHLSRAPEPLRQKQLAEALMLDGSAVVRLLDCLQKDGLIERREEEQDRRAKAIVLTDAGREMVARVEQAAADVRDHALAGISLDDMATTMRVLSVVSERTRNGLS</sequence>
<dbReference type="Proteomes" id="UP000233458">
    <property type="component" value="Chromosome"/>
</dbReference>
<gene>
    <name evidence="6" type="ORF">COO20_07620</name>
    <name evidence="5" type="ORF">CSC3H3_19200</name>
</gene>
<name>A0A2N3KVV5_9PROT</name>
<dbReference type="InterPro" id="IPR036390">
    <property type="entry name" value="WH_DNA-bd_sf"/>
</dbReference>
<dbReference type="RefSeq" id="WP_101265201.1">
    <property type="nucleotide sequence ID" value="NZ_CP024199.1"/>
</dbReference>
<evidence type="ECO:0000256" key="3">
    <source>
        <dbReference type="ARBA" id="ARBA00023163"/>
    </source>
</evidence>
<evidence type="ECO:0000313" key="8">
    <source>
        <dbReference type="Proteomes" id="UP000233597"/>
    </source>
</evidence>
<dbReference type="SMART" id="SM00347">
    <property type="entry name" value="HTH_MARR"/>
    <property type="match status" value="1"/>
</dbReference>
<evidence type="ECO:0000313" key="5">
    <source>
        <dbReference type="EMBL" id="AUG54607.1"/>
    </source>
</evidence>
<proteinExistence type="predicted"/>
<dbReference type="AlphaFoldDB" id="A0A2N3KVV5"/>
<dbReference type="InterPro" id="IPR000835">
    <property type="entry name" value="HTH_MarR-typ"/>
</dbReference>
<dbReference type="InterPro" id="IPR039422">
    <property type="entry name" value="MarR/SlyA-like"/>
</dbReference>
<dbReference type="EMBL" id="NWTK01000004">
    <property type="protein sequence ID" value="PKR54616.1"/>
    <property type="molecule type" value="Genomic_DNA"/>
</dbReference>
<dbReference type="OrthoDB" id="7427954at2"/>
<dbReference type="EMBL" id="CP024199">
    <property type="protein sequence ID" value="AUG54607.1"/>
    <property type="molecule type" value="Genomic_DNA"/>
</dbReference>
<dbReference type="SUPFAM" id="SSF46785">
    <property type="entry name" value="Winged helix' DNA-binding domain"/>
    <property type="match status" value="1"/>
</dbReference>
<evidence type="ECO:0000256" key="2">
    <source>
        <dbReference type="ARBA" id="ARBA00023125"/>
    </source>
</evidence>
<evidence type="ECO:0000259" key="4">
    <source>
        <dbReference type="PROSITE" id="PS50995"/>
    </source>
</evidence>
<dbReference type="GO" id="GO:0006950">
    <property type="term" value="P:response to stress"/>
    <property type="evidence" value="ECO:0007669"/>
    <property type="project" value="TreeGrafter"/>
</dbReference>
<dbReference type="PROSITE" id="PS50995">
    <property type="entry name" value="HTH_MARR_2"/>
    <property type="match status" value="1"/>
</dbReference>
<protein>
    <submittedName>
        <fullName evidence="6">MarR family transcriptional regulator</fullName>
    </submittedName>
</protein>
<feature type="domain" description="HTH marR-type" evidence="4">
    <location>
        <begin position="7"/>
        <end position="140"/>
    </location>
</feature>
<evidence type="ECO:0000256" key="1">
    <source>
        <dbReference type="ARBA" id="ARBA00023015"/>
    </source>
</evidence>
<dbReference type="Proteomes" id="UP000233597">
    <property type="component" value="Unassembled WGS sequence"/>
</dbReference>